<name>A0A5D8YEU0_9GAMM</name>
<evidence type="ECO:0000313" key="1">
    <source>
        <dbReference type="EMBL" id="TZF80717.1"/>
    </source>
</evidence>
<dbReference type="RefSeq" id="WP_149353910.1">
    <property type="nucleotide sequence ID" value="NZ_VTRV01000255.1"/>
</dbReference>
<evidence type="ECO:0008006" key="3">
    <source>
        <dbReference type="Google" id="ProtNLM"/>
    </source>
</evidence>
<evidence type="ECO:0000313" key="2">
    <source>
        <dbReference type="Proteomes" id="UP000323164"/>
    </source>
</evidence>
<protein>
    <recommendedName>
        <fullName evidence="3">HEPN domain-containing protein</fullName>
    </recommendedName>
</protein>
<accession>A0A5D8YEU0</accession>
<dbReference type="AlphaFoldDB" id="A0A5D8YEU0"/>
<proteinExistence type="predicted"/>
<dbReference type="EMBL" id="VTRV01000255">
    <property type="protein sequence ID" value="TZF80717.1"/>
    <property type="molecule type" value="Genomic_DNA"/>
</dbReference>
<keyword evidence="2" id="KW-1185">Reference proteome</keyword>
<gene>
    <name evidence="1" type="ORF">FW784_13855</name>
</gene>
<comment type="caution">
    <text evidence="1">The sequence shown here is derived from an EMBL/GenBank/DDBJ whole genome shotgun (WGS) entry which is preliminary data.</text>
</comment>
<organism evidence="1 2">
    <name type="scientific">Cognatilysobacter lacus</name>
    <dbReference type="NCBI Taxonomy" id="1643323"/>
    <lineage>
        <taxon>Bacteria</taxon>
        <taxon>Pseudomonadati</taxon>
        <taxon>Pseudomonadota</taxon>
        <taxon>Gammaproteobacteria</taxon>
        <taxon>Lysobacterales</taxon>
        <taxon>Lysobacteraceae</taxon>
        <taxon>Cognatilysobacter</taxon>
    </lineage>
</organism>
<reference evidence="1 2" key="1">
    <citation type="submission" date="2019-08" db="EMBL/GenBank/DDBJ databases">
        <title>Draft genome sequence of Lysobacter sp. UKS-15.</title>
        <authorList>
            <person name="Im W.-T."/>
        </authorList>
    </citation>
    <scope>NUCLEOTIDE SEQUENCE [LARGE SCALE GENOMIC DNA]</scope>
    <source>
        <strain evidence="1 2">UKS-15</strain>
    </source>
</reference>
<sequence>MEKSVTAPLGAHRLAGEFLSAALKVSPVPSSAAEELRRPLSLVGYYLVGHSVELSLEAFLLGRGVAIAKLRNKPFGHNLVSLVSEARRRKLGLVVKLSRQELLVLSVLNECYSAKELEYSVTGLRRLPRYPLAVALASKLLKELAPYCRKLAANNSSKPTPLRGAA</sequence>
<dbReference type="OrthoDB" id="7062181at2"/>
<dbReference type="Proteomes" id="UP000323164">
    <property type="component" value="Unassembled WGS sequence"/>
</dbReference>